<dbReference type="Proteomes" id="UP001056120">
    <property type="component" value="Linkage Group LG17"/>
</dbReference>
<reference evidence="1 2" key="2">
    <citation type="journal article" date="2022" name="Mol. Ecol. Resour.">
        <title>The genomes of chicory, endive, great burdock and yacon provide insights into Asteraceae paleo-polyploidization history and plant inulin production.</title>
        <authorList>
            <person name="Fan W."/>
            <person name="Wang S."/>
            <person name="Wang H."/>
            <person name="Wang A."/>
            <person name="Jiang F."/>
            <person name="Liu H."/>
            <person name="Zhao H."/>
            <person name="Xu D."/>
            <person name="Zhang Y."/>
        </authorList>
    </citation>
    <scope>NUCLEOTIDE SEQUENCE [LARGE SCALE GENOMIC DNA]</scope>
    <source>
        <strain evidence="2">cv. Yunnan</strain>
        <tissue evidence="1">Leaves</tissue>
    </source>
</reference>
<evidence type="ECO:0000313" key="2">
    <source>
        <dbReference type="Proteomes" id="UP001056120"/>
    </source>
</evidence>
<sequence>MSAQGRGRRYARNGRRRRGMLDLNAPPVENLEQAGGPALSVDQGGIPVVYDSQVHQLSGSTQPATINLEELDDDVNISSVRAFDEAKNKSRRRTLVVDVEAAQLIHVMYMAEEAAIRLGLIQTNKRRRGHPNPPIINCELYVNLEGGSGSMRERAQYIFEYLKFKFLNLATCCMQLRSLQVSVLLQECKNCLGERAQYIAAPPSPKEPTFSCSVCMGPLVEEVATKCGHIFCKACIVAAIKAQHKCPTCRQKLTNKNLIRVYLPTTKRRGDKWAGGVTFFLNFVAYVEVCGRPIDMNDICSR</sequence>
<proteinExistence type="predicted"/>
<reference evidence="2" key="1">
    <citation type="journal article" date="2022" name="Mol. Ecol. Resour.">
        <title>The genomes of chicory, endive, great burdock and yacon provide insights into Asteraceae palaeo-polyploidization history and plant inulin production.</title>
        <authorList>
            <person name="Fan W."/>
            <person name="Wang S."/>
            <person name="Wang H."/>
            <person name="Wang A."/>
            <person name="Jiang F."/>
            <person name="Liu H."/>
            <person name="Zhao H."/>
            <person name="Xu D."/>
            <person name="Zhang Y."/>
        </authorList>
    </citation>
    <scope>NUCLEOTIDE SEQUENCE [LARGE SCALE GENOMIC DNA]</scope>
    <source>
        <strain evidence="2">cv. Yunnan</strain>
    </source>
</reference>
<keyword evidence="2" id="KW-1185">Reference proteome</keyword>
<organism evidence="1 2">
    <name type="scientific">Smallanthus sonchifolius</name>
    <dbReference type="NCBI Taxonomy" id="185202"/>
    <lineage>
        <taxon>Eukaryota</taxon>
        <taxon>Viridiplantae</taxon>
        <taxon>Streptophyta</taxon>
        <taxon>Embryophyta</taxon>
        <taxon>Tracheophyta</taxon>
        <taxon>Spermatophyta</taxon>
        <taxon>Magnoliopsida</taxon>
        <taxon>eudicotyledons</taxon>
        <taxon>Gunneridae</taxon>
        <taxon>Pentapetalae</taxon>
        <taxon>asterids</taxon>
        <taxon>campanulids</taxon>
        <taxon>Asterales</taxon>
        <taxon>Asteraceae</taxon>
        <taxon>Asteroideae</taxon>
        <taxon>Heliantheae alliance</taxon>
        <taxon>Millerieae</taxon>
        <taxon>Smallanthus</taxon>
    </lineage>
</organism>
<protein>
    <submittedName>
        <fullName evidence="1">Uncharacterized protein</fullName>
    </submittedName>
</protein>
<accession>A0ACB9EMT9</accession>
<gene>
    <name evidence="1" type="ORF">L1987_50652</name>
</gene>
<dbReference type="EMBL" id="CM042034">
    <property type="protein sequence ID" value="KAI3760259.1"/>
    <property type="molecule type" value="Genomic_DNA"/>
</dbReference>
<name>A0ACB9EMT9_9ASTR</name>
<comment type="caution">
    <text evidence="1">The sequence shown here is derived from an EMBL/GenBank/DDBJ whole genome shotgun (WGS) entry which is preliminary data.</text>
</comment>
<evidence type="ECO:0000313" key="1">
    <source>
        <dbReference type="EMBL" id="KAI3760259.1"/>
    </source>
</evidence>